<dbReference type="EMBL" id="BART01041103">
    <property type="protein sequence ID" value="GAH23194.1"/>
    <property type="molecule type" value="Genomic_DNA"/>
</dbReference>
<name>X1F1D5_9ZZZZ</name>
<accession>X1F1D5</accession>
<proteinExistence type="predicted"/>
<dbReference type="AlphaFoldDB" id="X1F1D5"/>
<feature type="non-terminal residue" evidence="1">
    <location>
        <position position="1"/>
    </location>
</feature>
<sequence length="76" mass="8700">VQGTIERQSVVYRDHMNHGKRRDGEVYASIASEINDTPRTVMVTLPDGTRMKKKIMDQVYDAETGELVTLNDIYNK</sequence>
<organism evidence="1">
    <name type="scientific">marine sediment metagenome</name>
    <dbReference type="NCBI Taxonomy" id="412755"/>
    <lineage>
        <taxon>unclassified sequences</taxon>
        <taxon>metagenomes</taxon>
        <taxon>ecological metagenomes</taxon>
    </lineage>
</organism>
<evidence type="ECO:0000313" key="1">
    <source>
        <dbReference type="EMBL" id="GAH23194.1"/>
    </source>
</evidence>
<comment type="caution">
    <text evidence="1">The sequence shown here is derived from an EMBL/GenBank/DDBJ whole genome shotgun (WGS) entry which is preliminary data.</text>
</comment>
<reference evidence="1" key="1">
    <citation type="journal article" date="2014" name="Front. Microbiol.">
        <title>High frequency of phylogenetically diverse reductive dehalogenase-homologous genes in deep subseafloor sedimentary metagenomes.</title>
        <authorList>
            <person name="Kawai M."/>
            <person name="Futagami T."/>
            <person name="Toyoda A."/>
            <person name="Takaki Y."/>
            <person name="Nishi S."/>
            <person name="Hori S."/>
            <person name="Arai W."/>
            <person name="Tsubouchi T."/>
            <person name="Morono Y."/>
            <person name="Uchiyama I."/>
            <person name="Ito T."/>
            <person name="Fujiyama A."/>
            <person name="Inagaki F."/>
            <person name="Takami H."/>
        </authorList>
    </citation>
    <scope>NUCLEOTIDE SEQUENCE</scope>
    <source>
        <strain evidence="1">Expedition CK06-06</strain>
    </source>
</reference>
<feature type="non-terminal residue" evidence="1">
    <location>
        <position position="76"/>
    </location>
</feature>
<gene>
    <name evidence="1" type="ORF">S01H4_66394</name>
</gene>
<protein>
    <submittedName>
        <fullName evidence="1">Uncharacterized protein</fullName>
    </submittedName>
</protein>